<accession>A0AA96ZYQ5</accession>
<sequence length="612" mass="70043">MISFTKYIEKTFYDEIYDASEKYFLGNLEELGITYDYDDEVEVTDVDFKYVYAGHRGDGEIDIDILTDVYAVVTERTNHYENTIEKNRWLRVSAIGKPDAGIKNFKIVKVDTYEKGTYSTFKYPLSDKLVPFIWKDDLDKVAEAILNKYDRNALLTPTRVEPDYIVQQMGLQLKYASITEDTSIFGQIYFQDNPEKDISAGTVVIDEKLPQIRNLGVVRNTILHECVHWELHRYALELARAEEEELSVLSTTNDIKDEKASDMIGWMEWHAESIAPKILMPKEMFIQEARSRQQCLIEMSQTRDELEIVEKWIDELAQFFGVSRLSAKVRLAECGFEIVKGAFIYVDDAYVPTHRWKTGYLEDTQTFSVSLIQLGLQLLSQPILKERVEKGELLYVESHLCINDAKYISYDIVGNPFFTPYARQHMDECCVVFEISSSTKTGHSTALTLLLNRDADSDIQITISYPKDKNEWIEKVDIHIGDVIEIMSKLNGMSSFSPALVEVMKWRDVRNQELADASNLGLKAISNLRNDKTEPKLESVIAICVGMKLPPIVSKKLVELSGNMLRAGNQKDTLYEFILSGTASLDVNMCNALLINYGFKELVTNRNELTSK</sequence>
<dbReference type="RefSeq" id="WP_248028725.1">
    <property type="nucleotide sequence ID" value="NZ_CP118733.1"/>
</dbReference>
<dbReference type="GO" id="GO:0003677">
    <property type="term" value="F:DNA binding"/>
    <property type="evidence" value="ECO:0007669"/>
    <property type="project" value="InterPro"/>
</dbReference>
<dbReference type="AlphaFoldDB" id="A0AA96ZYQ5"/>
<protein>
    <submittedName>
        <fullName evidence="1">ImmA/IrrE family metallo-endopeptidase</fullName>
    </submittedName>
</protein>
<gene>
    <name evidence="1" type="ORF">PXH68_08025</name>
</gene>
<organism evidence="1 2">
    <name type="scientific">Streptococcus suivaginalis</name>
    <dbReference type="NCBI Taxonomy" id="3028082"/>
    <lineage>
        <taxon>Bacteria</taxon>
        <taxon>Bacillati</taxon>
        <taxon>Bacillota</taxon>
        <taxon>Bacilli</taxon>
        <taxon>Lactobacillales</taxon>
        <taxon>Streptococcaceae</taxon>
        <taxon>Streptococcus</taxon>
    </lineage>
</organism>
<dbReference type="SUPFAM" id="SSF47413">
    <property type="entry name" value="lambda repressor-like DNA-binding domains"/>
    <property type="match status" value="1"/>
</dbReference>
<dbReference type="InterPro" id="IPR010982">
    <property type="entry name" value="Lambda_DNA-bd_dom_sf"/>
</dbReference>
<evidence type="ECO:0000313" key="2">
    <source>
        <dbReference type="Proteomes" id="UP001304088"/>
    </source>
</evidence>
<dbReference type="Proteomes" id="UP001304088">
    <property type="component" value="Chromosome"/>
</dbReference>
<name>A0AA96ZYQ5_9STRE</name>
<dbReference type="KEGG" id="ssuv:PXH68_08025"/>
<proteinExistence type="predicted"/>
<keyword evidence="2" id="KW-1185">Reference proteome</keyword>
<reference evidence="1 2" key="1">
    <citation type="submission" date="2023-02" db="EMBL/GenBank/DDBJ databases">
        <title>Streptococcus sp. Genome Sequencing and Assembly.</title>
        <authorList>
            <person name="Shore S.M."/>
            <person name="Nicholson T.L."/>
        </authorList>
    </citation>
    <scope>NUCLEOTIDE SEQUENCE [LARGE SCALE GENOMIC DNA]</scope>
    <source>
        <strain evidence="1 2">29896</strain>
    </source>
</reference>
<dbReference type="EMBL" id="CP118733">
    <property type="protein sequence ID" value="WNY46818.1"/>
    <property type="molecule type" value="Genomic_DNA"/>
</dbReference>
<evidence type="ECO:0000313" key="1">
    <source>
        <dbReference type="EMBL" id="WNY46818.1"/>
    </source>
</evidence>